<evidence type="ECO:0000313" key="1">
    <source>
        <dbReference type="EMBL" id="CAJ2643413.1"/>
    </source>
</evidence>
<sequence>MSLPSLVRRRSSGEIRNLASISSSLLPAFGTSPDEGYFNLKKYTIAPYDRRYRLWQTFLVALVMYSAWASPFELAFREMSIGSLLVADLFVDAFFAFDIILTFFVAYLDTSTYFLVDDHKKIAIRYVKHLHFPMDLASTLPFQQIYRLLSGKSHDRGEVFGFLNMLRLWRLRRVSELFSRLEKDIRVSYSLTRVCKLLCVTLFAVHFTGCVYFWLAFHHKSPENTWIGKQIEDFKHRGVGLGYTYSMYWSIVTLSTVGYGDLHAENTTEKVFNIFYMLFNIGLAAYIIGNMTNLVVHSSVRTFAMRDAFNKILQYASKNGLPEGLKDQMLAHTQLKFKTAELQQEEVLQDLPKAIRVGIAQHLFHDVVEKSYLFKGVSDDFISQLVSDMKAEYYPSKVDIILQNEMPADFYILVSGSVDVLIYKNGSEQFLFKLDPGSMTGEIGVMFNIPQPYTVRSRRLSQVIRINHHHFKQMVKPYSEDGKAIISNFTQFLKGLRGGTLEEIPYVTDFLSDLQDEQQTQNEGTNNEDSKYHEEDSKYHEEDSYEEGQTEDFSPLSSLVPIRVKIHGHHPNEKIENRTTPKLIILPDSVEDLFSIAEKKFGKRGSKILMAEGSEVEDLSALRENDELYII</sequence>
<name>A0ACB0JEB6_TRIPR</name>
<protein>
    <submittedName>
        <fullName evidence="1">Uncharacterized protein</fullName>
    </submittedName>
</protein>
<gene>
    <name evidence="1" type="ORF">MILVUS5_LOCUS12662</name>
</gene>
<proteinExistence type="predicted"/>
<organism evidence="1 2">
    <name type="scientific">Trifolium pratense</name>
    <name type="common">Red clover</name>
    <dbReference type="NCBI Taxonomy" id="57577"/>
    <lineage>
        <taxon>Eukaryota</taxon>
        <taxon>Viridiplantae</taxon>
        <taxon>Streptophyta</taxon>
        <taxon>Embryophyta</taxon>
        <taxon>Tracheophyta</taxon>
        <taxon>Spermatophyta</taxon>
        <taxon>Magnoliopsida</taxon>
        <taxon>eudicotyledons</taxon>
        <taxon>Gunneridae</taxon>
        <taxon>Pentapetalae</taxon>
        <taxon>rosids</taxon>
        <taxon>fabids</taxon>
        <taxon>Fabales</taxon>
        <taxon>Fabaceae</taxon>
        <taxon>Papilionoideae</taxon>
        <taxon>50 kb inversion clade</taxon>
        <taxon>NPAAA clade</taxon>
        <taxon>Hologalegina</taxon>
        <taxon>IRL clade</taxon>
        <taxon>Trifolieae</taxon>
        <taxon>Trifolium</taxon>
    </lineage>
</organism>
<evidence type="ECO:0000313" key="2">
    <source>
        <dbReference type="Proteomes" id="UP001177021"/>
    </source>
</evidence>
<comment type="caution">
    <text evidence="1">The sequence shown here is derived from an EMBL/GenBank/DDBJ whole genome shotgun (WGS) entry which is preliminary data.</text>
</comment>
<dbReference type="Proteomes" id="UP001177021">
    <property type="component" value="Unassembled WGS sequence"/>
</dbReference>
<accession>A0ACB0JEB6</accession>
<dbReference type="EMBL" id="CASHSV030000034">
    <property type="protein sequence ID" value="CAJ2643413.1"/>
    <property type="molecule type" value="Genomic_DNA"/>
</dbReference>
<reference evidence="1" key="1">
    <citation type="submission" date="2023-10" db="EMBL/GenBank/DDBJ databases">
        <authorList>
            <person name="Rodriguez Cubillos JULIANA M."/>
            <person name="De Vega J."/>
        </authorList>
    </citation>
    <scope>NUCLEOTIDE SEQUENCE</scope>
</reference>
<keyword evidence="2" id="KW-1185">Reference proteome</keyword>